<dbReference type="AlphaFoldDB" id="B9RF32"/>
<evidence type="ECO:0000256" key="3">
    <source>
        <dbReference type="SAM" id="Phobius"/>
    </source>
</evidence>
<sequence length="252" mass="27669">MLNVPSLNYSLVQAFLIPTMASSSLQFLLIILGISFVVFVSDSQTLFKPNNLMLLTHKDGAANLHVARISKRTPQTPLYFAVDLNGRFLWVNCEKNYVSSTYRAPRCHSTQCSRANSQYCHKCSSKARPGCHNNTCGLMSANPVTHQNAMGEVAQDMLSIQSTRGSNPGPVVMIPQFLFVCAPSRLLQLGIPIYVQGFVDGGLHPRASVVVGAHQLEDNLVQFDLARSRLGFSSSLLSQRTSCANFNFTQTP</sequence>
<dbReference type="SUPFAM" id="SSF50630">
    <property type="entry name" value="Acid proteases"/>
    <property type="match status" value="2"/>
</dbReference>
<keyword evidence="7" id="KW-1185">Reference proteome</keyword>
<dbReference type="Gene3D" id="2.40.70.10">
    <property type="entry name" value="Acid Proteases"/>
    <property type="match status" value="1"/>
</dbReference>
<dbReference type="Proteomes" id="UP000008311">
    <property type="component" value="Unassembled WGS sequence"/>
</dbReference>
<evidence type="ECO:0000259" key="4">
    <source>
        <dbReference type="Pfam" id="PF14541"/>
    </source>
</evidence>
<dbReference type="STRING" id="3988.B9RF32"/>
<name>B9RF32_RICCO</name>
<dbReference type="GO" id="GO:0004190">
    <property type="term" value="F:aspartic-type endopeptidase activity"/>
    <property type="evidence" value="ECO:0007669"/>
    <property type="project" value="InterPro"/>
</dbReference>
<dbReference type="InterPro" id="IPR001461">
    <property type="entry name" value="Aspartic_peptidase_A1"/>
</dbReference>
<dbReference type="eggNOG" id="KOG1339">
    <property type="taxonomic scope" value="Eukaryota"/>
</dbReference>
<gene>
    <name evidence="6" type="ORF">RCOM_1430910</name>
</gene>
<dbReference type="InterPro" id="IPR021109">
    <property type="entry name" value="Peptidase_aspartic_dom_sf"/>
</dbReference>
<feature type="domain" description="Xylanase inhibitor N-terminal" evidence="5">
    <location>
        <begin position="67"/>
        <end position="188"/>
    </location>
</feature>
<reference evidence="7" key="1">
    <citation type="journal article" date="2010" name="Nat. Biotechnol.">
        <title>Draft genome sequence of the oilseed species Ricinus communis.</title>
        <authorList>
            <person name="Chan A.P."/>
            <person name="Crabtree J."/>
            <person name="Zhao Q."/>
            <person name="Lorenzi H."/>
            <person name="Orvis J."/>
            <person name="Puiu D."/>
            <person name="Melake-Berhan A."/>
            <person name="Jones K.M."/>
            <person name="Redman J."/>
            <person name="Chen G."/>
            <person name="Cahoon E.B."/>
            <person name="Gedil M."/>
            <person name="Stanke M."/>
            <person name="Haas B.J."/>
            <person name="Wortman J.R."/>
            <person name="Fraser-Liggett C.M."/>
            <person name="Ravel J."/>
            <person name="Rabinowicz P.D."/>
        </authorList>
    </citation>
    <scope>NUCLEOTIDE SEQUENCE [LARGE SCALE GENOMIC DNA]</scope>
    <source>
        <strain evidence="7">cv. Hale</strain>
    </source>
</reference>
<evidence type="ECO:0000313" key="6">
    <source>
        <dbReference type="EMBL" id="EEF49803.1"/>
    </source>
</evidence>
<dbReference type="EMBL" id="EQ973777">
    <property type="protein sequence ID" value="EEF49803.1"/>
    <property type="molecule type" value="Genomic_DNA"/>
</dbReference>
<evidence type="ECO:0000313" key="7">
    <source>
        <dbReference type="Proteomes" id="UP000008311"/>
    </source>
</evidence>
<proteinExistence type="inferred from homology"/>
<protein>
    <submittedName>
        <fullName evidence="6">Basic 7S globulin, putative</fullName>
    </submittedName>
</protein>
<accession>B9RF32</accession>
<feature type="domain" description="Xylanase inhibitor C-terminal" evidence="4">
    <location>
        <begin position="197"/>
        <end position="233"/>
    </location>
</feature>
<keyword evidence="3" id="KW-0812">Transmembrane</keyword>
<dbReference type="PANTHER" id="PTHR47965:SF28">
    <property type="entry name" value="BASIC 7S GLOBULIN"/>
    <property type="match status" value="1"/>
</dbReference>
<evidence type="ECO:0000256" key="2">
    <source>
        <dbReference type="ARBA" id="ARBA00023157"/>
    </source>
</evidence>
<dbReference type="InterPro" id="IPR032861">
    <property type="entry name" value="TAXi_N"/>
</dbReference>
<feature type="transmembrane region" description="Helical" evidence="3">
    <location>
        <begin position="20"/>
        <end position="40"/>
    </location>
</feature>
<dbReference type="GO" id="GO:0006508">
    <property type="term" value="P:proteolysis"/>
    <property type="evidence" value="ECO:0007669"/>
    <property type="project" value="InterPro"/>
</dbReference>
<comment type="similarity">
    <text evidence="1">Belongs to the peptidase A1 family.</text>
</comment>
<keyword evidence="2" id="KW-1015">Disulfide bond</keyword>
<dbReference type="Pfam" id="PF14543">
    <property type="entry name" value="TAXi_N"/>
    <property type="match status" value="1"/>
</dbReference>
<dbReference type="PANTHER" id="PTHR47965">
    <property type="entry name" value="ASPARTYL PROTEASE-RELATED"/>
    <property type="match status" value="1"/>
</dbReference>
<dbReference type="InParanoid" id="B9RF32"/>
<dbReference type="Pfam" id="PF14541">
    <property type="entry name" value="TAXi_C"/>
    <property type="match status" value="1"/>
</dbReference>
<organism evidence="6 7">
    <name type="scientific">Ricinus communis</name>
    <name type="common">Castor bean</name>
    <dbReference type="NCBI Taxonomy" id="3988"/>
    <lineage>
        <taxon>Eukaryota</taxon>
        <taxon>Viridiplantae</taxon>
        <taxon>Streptophyta</taxon>
        <taxon>Embryophyta</taxon>
        <taxon>Tracheophyta</taxon>
        <taxon>Spermatophyta</taxon>
        <taxon>Magnoliopsida</taxon>
        <taxon>eudicotyledons</taxon>
        <taxon>Gunneridae</taxon>
        <taxon>Pentapetalae</taxon>
        <taxon>rosids</taxon>
        <taxon>fabids</taxon>
        <taxon>Malpighiales</taxon>
        <taxon>Euphorbiaceae</taxon>
        <taxon>Acalyphoideae</taxon>
        <taxon>Acalypheae</taxon>
        <taxon>Ricinus</taxon>
    </lineage>
</organism>
<evidence type="ECO:0000256" key="1">
    <source>
        <dbReference type="ARBA" id="ARBA00007447"/>
    </source>
</evidence>
<dbReference type="InterPro" id="IPR032799">
    <property type="entry name" value="TAXi_C"/>
</dbReference>
<evidence type="ECO:0000259" key="5">
    <source>
        <dbReference type="Pfam" id="PF14543"/>
    </source>
</evidence>
<keyword evidence="3" id="KW-1133">Transmembrane helix</keyword>
<keyword evidence="3" id="KW-0472">Membrane</keyword>